<evidence type="ECO:0000313" key="2">
    <source>
        <dbReference type="EMBL" id="GEX18880.1"/>
    </source>
</evidence>
<feature type="compositionally biased region" description="Polar residues" evidence="1">
    <location>
        <begin position="313"/>
        <end position="325"/>
    </location>
</feature>
<comment type="caution">
    <text evidence="2">The sequence shown here is derived from an EMBL/GenBank/DDBJ whole genome shotgun (WGS) entry which is preliminary data.</text>
</comment>
<dbReference type="EMBL" id="BKCJ010094230">
    <property type="protein sequence ID" value="GEX18880.1"/>
    <property type="molecule type" value="Genomic_DNA"/>
</dbReference>
<feature type="region of interest" description="Disordered" evidence="1">
    <location>
        <begin position="313"/>
        <end position="332"/>
    </location>
</feature>
<gene>
    <name evidence="2" type="ORF">Tci_290855</name>
</gene>
<evidence type="ECO:0008006" key="3">
    <source>
        <dbReference type="Google" id="ProtNLM"/>
    </source>
</evidence>
<reference evidence="2" key="1">
    <citation type="journal article" date="2019" name="Sci. Rep.">
        <title>Draft genome of Tanacetum cinerariifolium, the natural source of mosquito coil.</title>
        <authorList>
            <person name="Yamashiro T."/>
            <person name="Shiraishi A."/>
            <person name="Satake H."/>
            <person name="Nakayama K."/>
        </authorList>
    </citation>
    <scope>NUCLEOTIDE SEQUENCE</scope>
</reference>
<organism evidence="2">
    <name type="scientific">Tanacetum cinerariifolium</name>
    <name type="common">Dalmatian daisy</name>
    <name type="synonym">Chrysanthemum cinerariifolium</name>
    <dbReference type="NCBI Taxonomy" id="118510"/>
    <lineage>
        <taxon>Eukaryota</taxon>
        <taxon>Viridiplantae</taxon>
        <taxon>Streptophyta</taxon>
        <taxon>Embryophyta</taxon>
        <taxon>Tracheophyta</taxon>
        <taxon>Spermatophyta</taxon>
        <taxon>Magnoliopsida</taxon>
        <taxon>eudicotyledons</taxon>
        <taxon>Gunneridae</taxon>
        <taxon>Pentapetalae</taxon>
        <taxon>asterids</taxon>
        <taxon>campanulids</taxon>
        <taxon>Asterales</taxon>
        <taxon>Asteraceae</taxon>
        <taxon>Asteroideae</taxon>
        <taxon>Anthemideae</taxon>
        <taxon>Anthemidinae</taxon>
        <taxon>Tanacetum</taxon>
    </lineage>
</organism>
<evidence type="ECO:0000256" key="1">
    <source>
        <dbReference type="SAM" id="MobiDB-lite"/>
    </source>
</evidence>
<dbReference type="AlphaFoldDB" id="A0A699H271"/>
<sequence length="444" mass="51537">MAKMFKLLRELTSSRTLEKVLVREETSNPITKNINVISLIKMEKKNGVEGDKVAEGNMMKLNKSGIFFEILEETPRSQHIGFYLKQEINEKLIKGLVDNYKYKDSLLAIRLDFMILDIKEDRIKPFILGTPFLTTAKAVIIFEKGTITLKSGKNKIDFVKVPALPSELWKSVEDDLDPTTLTNTVSRLVLEWEKTRKYHQEKEMEFNQWRSAYAIAVEVFDPLPSLCIWEALGAYKHDLDLFRKETGQDCNFTRSGFKNMCIVPEDDVRNPCDPVRIYKGRRHNLCDGVKTKLPQRNPKKILRSDDVRILATPSSSCPSPEQAPSQPLIRKRKHQELEPEIKIPWLEYNRSLPKKVLFVNNVIIKEPEYGMFFINVYGDEAFHIMNDMYKVDIETLLSYIVIASNITTTENTRFCLKLRKMIAYHPDQHKLESKRVKLESLDTD</sequence>
<proteinExistence type="predicted"/>
<name>A0A699H271_TANCI</name>
<accession>A0A699H271</accession>
<protein>
    <recommendedName>
        <fullName evidence="3">Reverse transcriptase domain-containing protein</fullName>
    </recommendedName>
</protein>